<keyword evidence="10" id="KW-0472">Membrane</keyword>
<dbReference type="Pfam" id="PF00905">
    <property type="entry name" value="Transpeptidase"/>
    <property type="match status" value="1"/>
</dbReference>
<protein>
    <submittedName>
        <fullName evidence="13">Membrane carboxypeptidase (Penicillin-binding protein)</fullName>
    </submittedName>
</protein>
<feature type="compositionally biased region" description="Pro residues" evidence="9">
    <location>
        <begin position="1"/>
        <end position="13"/>
    </location>
</feature>
<organism evidence="13 14">
    <name type="scientific">Pseudonocardia thermophila</name>
    <dbReference type="NCBI Taxonomy" id="1848"/>
    <lineage>
        <taxon>Bacteria</taxon>
        <taxon>Bacillati</taxon>
        <taxon>Actinomycetota</taxon>
        <taxon>Actinomycetes</taxon>
        <taxon>Pseudonocardiales</taxon>
        <taxon>Pseudonocardiaceae</taxon>
        <taxon>Pseudonocardia</taxon>
    </lineage>
</organism>
<reference evidence="13 14" key="1">
    <citation type="submission" date="2016-11" db="EMBL/GenBank/DDBJ databases">
        <authorList>
            <person name="Jaros S."/>
            <person name="Januszkiewicz K."/>
            <person name="Wedrychowicz H."/>
        </authorList>
    </citation>
    <scope>NUCLEOTIDE SEQUENCE [LARGE SCALE GENOMIC DNA]</scope>
    <source>
        <strain evidence="13 14">DSM 43832</strain>
    </source>
</reference>
<feature type="compositionally biased region" description="Basic and acidic residues" evidence="9">
    <location>
        <begin position="23"/>
        <end position="37"/>
    </location>
</feature>
<dbReference type="GO" id="GO:0006508">
    <property type="term" value="P:proteolysis"/>
    <property type="evidence" value="ECO:0007669"/>
    <property type="project" value="UniProtKB-KW"/>
</dbReference>
<dbReference type="InterPro" id="IPR036950">
    <property type="entry name" value="PBP_transglycosylase"/>
</dbReference>
<feature type="domain" description="Glycosyl transferase family 51" evidence="12">
    <location>
        <begin position="168"/>
        <end position="336"/>
    </location>
</feature>
<evidence type="ECO:0000256" key="5">
    <source>
        <dbReference type="ARBA" id="ARBA00022801"/>
    </source>
</evidence>
<dbReference type="STRING" id="1848.SAMN05443637_112141"/>
<sequence>MRPPPQRFRPGAPPAAARPGPEVPHRREVPLLTHDDTPAALTQQALTQQALNRHAPAQQAPTQHAGSVRGSVWPDAATAVVARSGGAPGGPPRGGRRTAAAPRDPRRRWLRWTLGALGTMILLPFLAFVIGWVIFKVPSADEVRTTQQAVFTFADATTPVATVRPEGGGNRIKVPLDRVPVQVRQAVLAAEDATFYSNPGFDLSGILRAIYNQVTGGVGGGSTITQQYIKVTTGQDQSSGFAGLWRKYKEIVLAVKISREYTKDEILENYLNTIYLGRGASGIQTASLAYFGKDVDQLTVSEGALLAGVIQSPSRWDPAKSRPDAERRWNFVLDQMVQNKWLSPEERAALQFPETKEPEPLGGGVPGDDRFHIYNRAKAELLAMGITEDQIETEGLTVVTTIDQKTQQKAVEAVKAVKRGQPENLRYALTAVDPRTGAIMAYYGGDNISFDYAGNALRQPGSSFKPFVFAAALQAGKGIGLGTVYDGTSPQTIKGTVFNNSESASCPNCTVLQAMTQSVNTVFIHMADQIGIQKVIDAAHAAGIPENLVNERRLGLALGDQDVHPLDMAVAYATFAADGVRHQPFLVQKVTTADGRVLYEAPESPAGEQAFPQQVARNVTESMMQVASTSGVPLSGGRPAASKSGTAQNEQYKGQNRDAWYVGYTPQLSTAVWVGSDKSDPIKNSAGRPIYGRMLPGSIWQRFMNQALAGKPIEQFSPFEPMGTPPYYGDDDDDDDEDEDDYEDGEDRRGRGDRGERGGRGDDGDDEDYGLRYFGDSTAVAVPAANGPGGYATVPAQATPTPQPRRVSPVSSAPPTPAGR</sequence>
<dbReference type="EMBL" id="FRAP01000012">
    <property type="protein sequence ID" value="SHK81184.1"/>
    <property type="molecule type" value="Genomic_DNA"/>
</dbReference>
<evidence type="ECO:0000313" key="13">
    <source>
        <dbReference type="EMBL" id="SHK81184.1"/>
    </source>
</evidence>
<comment type="catalytic activity">
    <reaction evidence="8">
        <text>[GlcNAc-(1-&gt;4)-Mur2Ac(oyl-L-Ala-gamma-D-Glu-L-Lys-D-Ala-D-Ala)](n)-di-trans,octa-cis-undecaprenyl diphosphate + beta-D-GlcNAc-(1-&gt;4)-Mur2Ac(oyl-L-Ala-gamma-D-Glu-L-Lys-D-Ala-D-Ala)-di-trans,octa-cis-undecaprenyl diphosphate = [GlcNAc-(1-&gt;4)-Mur2Ac(oyl-L-Ala-gamma-D-Glu-L-Lys-D-Ala-D-Ala)](n+1)-di-trans,octa-cis-undecaprenyl diphosphate + di-trans,octa-cis-undecaprenyl diphosphate + H(+)</text>
        <dbReference type="Rhea" id="RHEA:23708"/>
        <dbReference type="Rhea" id="RHEA-COMP:9602"/>
        <dbReference type="Rhea" id="RHEA-COMP:9603"/>
        <dbReference type="ChEBI" id="CHEBI:15378"/>
        <dbReference type="ChEBI" id="CHEBI:58405"/>
        <dbReference type="ChEBI" id="CHEBI:60033"/>
        <dbReference type="ChEBI" id="CHEBI:78435"/>
        <dbReference type="EC" id="2.4.99.28"/>
    </reaction>
</comment>
<gene>
    <name evidence="13" type="ORF">SAMN05443637_112141</name>
</gene>
<comment type="catalytic activity">
    <reaction evidence="7">
        <text>Preferential cleavage: (Ac)2-L-Lys-D-Ala-|-D-Ala. Also transpeptidation of peptidyl-alanyl moieties that are N-acyl substituents of D-alanine.</text>
        <dbReference type="EC" id="3.4.16.4"/>
    </reaction>
</comment>
<feature type="compositionally biased region" description="Acidic residues" evidence="9">
    <location>
        <begin position="729"/>
        <end position="745"/>
    </location>
</feature>
<dbReference type="Gene3D" id="1.10.3810.10">
    <property type="entry name" value="Biosynthetic peptidoglycan transglycosylase-like"/>
    <property type="match status" value="1"/>
</dbReference>
<evidence type="ECO:0000256" key="1">
    <source>
        <dbReference type="ARBA" id="ARBA00022645"/>
    </source>
</evidence>
<feature type="transmembrane region" description="Helical" evidence="10">
    <location>
        <begin position="112"/>
        <end position="135"/>
    </location>
</feature>
<dbReference type="SUPFAM" id="SSF53955">
    <property type="entry name" value="Lysozyme-like"/>
    <property type="match status" value="1"/>
</dbReference>
<feature type="compositionally biased region" description="Basic and acidic residues" evidence="9">
    <location>
        <begin position="746"/>
        <end position="762"/>
    </location>
</feature>
<keyword evidence="5" id="KW-0378">Hydrolase</keyword>
<dbReference type="InterPro" id="IPR023346">
    <property type="entry name" value="Lysozyme-like_dom_sf"/>
</dbReference>
<evidence type="ECO:0000256" key="9">
    <source>
        <dbReference type="SAM" id="MobiDB-lite"/>
    </source>
</evidence>
<keyword evidence="14" id="KW-1185">Reference proteome</keyword>
<dbReference type="SUPFAM" id="SSF56601">
    <property type="entry name" value="beta-lactamase/transpeptidase-like"/>
    <property type="match status" value="1"/>
</dbReference>
<evidence type="ECO:0000313" key="14">
    <source>
        <dbReference type="Proteomes" id="UP000184363"/>
    </source>
</evidence>
<evidence type="ECO:0000259" key="12">
    <source>
        <dbReference type="Pfam" id="PF00912"/>
    </source>
</evidence>
<keyword evidence="3" id="KW-0328">Glycosyltransferase</keyword>
<dbReference type="InterPro" id="IPR012338">
    <property type="entry name" value="Beta-lactam/transpept-like"/>
</dbReference>
<dbReference type="PANTHER" id="PTHR32282">
    <property type="entry name" value="BINDING PROTEIN TRANSPEPTIDASE, PUTATIVE-RELATED"/>
    <property type="match status" value="1"/>
</dbReference>
<dbReference type="PANTHER" id="PTHR32282:SF34">
    <property type="entry name" value="PENICILLIN-BINDING PROTEIN 1A"/>
    <property type="match status" value="1"/>
</dbReference>
<evidence type="ECO:0000256" key="10">
    <source>
        <dbReference type="SAM" id="Phobius"/>
    </source>
</evidence>
<feature type="region of interest" description="Disordered" evidence="9">
    <location>
        <begin position="1"/>
        <end position="70"/>
    </location>
</feature>
<keyword evidence="2" id="KW-0645">Protease</keyword>
<evidence type="ECO:0000259" key="11">
    <source>
        <dbReference type="Pfam" id="PF00905"/>
    </source>
</evidence>
<dbReference type="GO" id="GO:0030288">
    <property type="term" value="C:outer membrane-bounded periplasmic space"/>
    <property type="evidence" value="ECO:0007669"/>
    <property type="project" value="TreeGrafter"/>
</dbReference>
<feature type="compositionally biased region" description="Low complexity" evidence="9">
    <location>
        <begin position="39"/>
        <end position="65"/>
    </location>
</feature>
<name>A0A1M6VIK9_PSETH</name>
<feature type="compositionally biased region" description="Low complexity" evidence="9">
    <location>
        <begin position="779"/>
        <end position="811"/>
    </location>
</feature>
<evidence type="ECO:0000256" key="3">
    <source>
        <dbReference type="ARBA" id="ARBA00022676"/>
    </source>
</evidence>
<accession>A0A1M6VIK9</accession>
<evidence type="ECO:0000256" key="2">
    <source>
        <dbReference type="ARBA" id="ARBA00022670"/>
    </source>
</evidence>
<feature type="compositionally biased region" description="Polar residues" evidence="9">
    <location>
        <begin position="643"/>
        <end position="652"/>
    </location>
</feature>
<keyword evidence="6" id="KW-0511">Multifunctional enzyme</keyword>
<keyword evidence="10" id="KW-1133">Transmembrane helix</keyword>
<evidence type="ECO:0000256" key="6">
    <source>
        <dbReference type="ARBA" id="ARBA00023268"/>
    </source>
</evidence>
<evidence type="ECO:0000256" key="8">
    <source>
        <dbReference type="ARBA" id="ARBA00049902"/>
    </source>
</evidence>
<feature type="domain" description="Penicillin-binding protein transpeptidase" evidence="11">
    <location>
        <begin position="429"/>
        <end position="675"/>
    </location>
</feature>
<feature type="region of interest" description="Disordered" evidence="9">
    <location>
        <begin position="714"/>
        <end position="820"/>
    </location>
</feature>
<dbReference type="GO" id="GO:0009252">
    <property type="term" value="P:peptidoglycan biosynthetic process"/>
    <property type="evidence" value="ECO:0007669"/>
    <property type="project" value="TreeGrafter"/>
</dbReference>
<keyword evidence="1 13" id="KW-0121">Carboxypeptidase</keyword>
<dbReference type="GO" id="GO:0009002">
    <property type="term" value="F:serine-type D-Ala-D-Ala carboxypeptidase activity"/>
    <property type="evidence" value="ECO:0007669"/>
    <property type="project" value="UniProtKB-EC"/>
</dbReference>
<dbReference type="Pfam" id="PF00912">
    <property type="entry name" value="Transgly"/>
    <property type="match status" value="1"/>
</dbReference>
<dbReference type="InterPro" id="IPR050396">
    <property type="entry name" value="Glycosyltr_51/Transpeptidase"/>
</dbReference>
<dbReference type="GO" id="GO:0008955">
    <property type="term" value="F:peptidoglycan glycosyltransferase activity"/>
    <property type="evidence" value="ECO:0007669"/>
    <property type="project" value="UniProtKB-EC"/>
</dbReference>
<proteinExistence type="predicted"/>
<dbReference type="GO" id="GO:0008658">
    <property type="term" value="F:penicillin binding"/>
    <property type="evidence" value="ECO:0007669"/>
    <property type="project" value="InterPro"/>
</dbReference>
<evidence type="ECO:0000256" key="4">
    <source>
        <dbReference type="ARBA" id="ARBA00022679"/>
    </source>
</evidence>
<dbReference type="InterPro" id="IPR001264">
    <property type="entry name" value="Glyco_trans_51"/>
</dbReference>
<dbReference type="Gene3D" id="3.40.710.10">
    <property type="entry name" value="DD-peptidase/beta-lactamase superfamily"/>
    <property type="match status" value="1"/>
</dbReference>
<dbReference type="InterPro" id="IPR001460">
    <property type="entry name" value="PCN-bd_Tpept"/>
</dbReference>
<keyword evidence="4" id="KW-0808">Transferase</keyword>
<feature type="region of interest" description="Disordered" evidence="9">
    <location>
        <begin position="629"/>
        <end position="652"/>
    </location>
</feature>
<dbReference type="Proteomes" id="UP000184363">
    <property type="component" value="Unassembled WGS sequence"/>
</dbReference>
<evidence type="ECO:0000256" key="7">
    <source>
        <dbReference type="ARBA" id="ARBA00034000"/>
    </source>
</evidence>
<dbReference type="AlphaFoldDB" id="A0A1M6VIK9"/>
<feature type="region of interest" description="Disordered" evidence="9">
    <location>
        <begin position="82"/>
        <end position="104"/>
    </location>
</feature>
<keyword evidence="10" id="KW-0812">Transmembrane</keyword>